<evidence type="ECO:0000313" key="1">
    <source>
        <dbReference type="EMBL" id="OAA37390.1"/>
    </source>
</evidence>
<name>A0A166YZN9_METRR</name>
<dbReference type="STRING" id="1081105.A0A166YZN9"/>
<sequence length="80" mass="9208">MLLDHLDLAVQGVIIGENDDQIMEEVHLFDDMDSKTPRLLKIYIKLGWKKLNDYYDLGMEEDTCQKLSGNLGREVQDHGS</sequence>
<accession>A0A166YZN9</accession>
<dbReference type="EMBL" id="AZHC01000030">
    <property type="protein sequence ID" value="OAA37390.1"/>
    <property type="molecule type" value="Genomic_DNA"/>
</dbReference>
<dbReference type="AlphaFoldDB" id="A0A166YZN9"/>
<keyword evidence="2" id="KW-1185">Reference proteome</keyword>
<dbReference type="OrthoDB" id="5143214at2759"/>
<gene>
    <name evidence="1" type="ORF">NOR_07089</name>
</gene>
<dbReference type="Proteomes" id="UP000243498">
    <property type="component" value="Unassembled WGS sequence"/>
</dbReference>
<evidence type="ECO:0000313" key="2">
    <source>
        <dbReference type="Proteomes" id="UP000243498"/>
    </source>
</evidence>
<proteinExistence type="predicted"/>
<organism evidence="1 2">
    <name type="scientific">Metarhizium rileyi (strain RCEF 4871)</name>
    <name type="common">Nomuraea rileyi</name>
    <dbReference type="NCBI Taxonomy" id="1649241"/>
    <lineage>
        <taxon>Eukaryota</taxon>
        <taxon>Fungi</taxon>
        <taxon>Dikarya</taxon>
        <taxon>Ascomycota</taxon>
        <taxon>Pezizomycotina</taxon>
        <taxon>Sordariomycetes</taxon>
        <taxon>Hypocreomycetidae</taxon>
        <taxon>Hypocreales</taxon>
        <taxon>Clavicipitaceae</taxon>
        <taxon>Metarhizium</taxon>
    </lineage>
</organism>
<protein>
    <submittedName>
        <fullName evidence="1">Uncharacterized protein</fullName>
    </submittedName>
</protein>
<reference evidence="1 2" key="1">
    <citation type="journal article" date="2016" name="Genome Biol. Evol.">
        <title>Divergent and convergent evolution of fungal pathogenicity.</title>
        <authorList>
            <person name="Shang Y."/>
            <person name="Xiao G."/>
            <person name="Zheng P."/>
            <person name="Cen K."/>
            <person name="Zhan S."/>
            <person name="Wang C."/>
        </authorList>
    </citation>
    <scope>NUCLEOTIDE SEQUENCE [LARGE SCALE GENOMIC DNA]</scope>
    <source>
        <strain evidence="1 2">RCEF 4871</strain>
    </source>
</reference>
<comment type="caution">
    <text evidence="1">The sequence shown here is derived from an EMBL/GenBank/DDBJ whole genome shotgun (WGS) entry which is preliminary data.</text>
</comment>